<evidence type="ECO:0000313" key="3">
    <source>
        <dbReference type="Proteomes" id="UP000323300"/>
    </source>
</evidence>
<evidence type="ECO:0000313" key="2">
    <source>
        <dbReference type="EMBL" id="SFK50826.1"/>
    </source>
</evidence>
<dbReference type="AlphaFoldDB" id="A0A1I4A4N2"/>
<dbReference type="InterPro" id="IPR006279">
    <property type="entry name" value="SoxD"/>
</dbReference>
<dbReference type="InterPro" id="IPR038561">
    <property type="entry name" value="SoxD_sf"/>
</dbReference>
<keyword evidence="3" id="KW-1185">Reference proteome</keyword>
<feature type="region of interest" description="Disordered" evidence="1">
    <location>
        <begin position="88"/>
        <end position="129"/>
    </location>
</feature>
<dbReference type="RefSeq" id="WP_149760734.1">
    <property type="nucleotide sequence ID" value="NZ_BSPE01000070.1"/>
</dbReference>
<protein>
    <submittedName>
        <fullName evidence="2">Sarcosine oxidase subunit delta</fullName>
    </submittedName>
</protein>
<dbReference type="GO" id="GO:0008115">
    <property type="term" value="F:sarcosine oxidase activity"/>
    <property type="evidence" value="ECO:0007669"/>
    <property type="project" value="InterPro"/>
</dbReference>
<dbReference type="GO" id="GO:0046653">
    <property type="term" value="P:tetrahydrofolate metabolic process"/>
    <property type="evidence" value="ECO:0007669"/>
    <property type="project" value="InterPro"/>
</dbReference>
<proteinExistence type="predicted"/>
<dbReference type="OrthoDB" id="7159274at2"/>
<evidence type="ECO:0000256" key="1">
    <source>
        <dbReference type="SAM" id="MobiDB-lite"/>
    </source>
</evidence>
<dbReference type="Gene3D" id="3.30.2270.10">
    <property type="entry name" value="Folate-binding superfamily"/>
    <property type="match status" value="1"/>
</dbReference>
<reference evidence="2 3" key="1">
    <citation type="submission" date="2016-10" db="EMBL/GenBank/DDBJ databases">
        <authorList>
            <person name="Varghese N."/>
            <person name="Submissions S."/>
        </authorList>
    </citation>
    <scope>NUCLEOTIDE SEQUENCE [LARGE SCALE GENOMIC DNA]</scope>
    <source>
        <strain evidence="2 3">DSM 21822</strain>
    </source>
</reference>
<accession>A0A1I4A4N2</accession>
<sequence>MLLIRCPYCEEERPELEFRNAGEAHIARSTDIASQSDEDFEKFFFIRSNPKGLIYERWRHIHGCGRFFNAARDTVSDKFVLTYKAGEPKPDISRAANDSGPAAWANRPPDQLNVKKPAARRAPSKKGKA</sequence>
<name>A0A1I4A4N2_9HYPH</name>
<gene>
    <name evidence="2" type="ORF">SAMN04488498_107133</name>
</gene>
<dbReference type="NCBIfam" id="TIGR01374">
    <property type="entry name" value="soxD"/>
    <property type="match status" value="1"/>
</dbReference>
<dbReference type="EMBL" id="FOSL01000007">
    <property type="protein sequence ID" value="SFK50826.1"/>
    <property type="molecule type" value="Genomic_DNA"/>
</dbReference>
<organism evidence="2 3">
    <name type="scientific">Neomesorhizobium albiziae</name>
    <dbReference type="NCBI Taxonomy" id="335020"/>
    <lineage>
        <taxon>Bacteria</taxon>
        <taxon>Pseudomonadati</taxon>
        <taxon>Pseudomonadota</taxon>
        <taxon>Alphaproteobacteria</taxon>
        <taxon>Hyphomicrobiales</taxon>
        <taxon>Phyllobacteriaceae</taxon>
        <taxon>Neomesorhizobium</taxon>
    </lineage>
</organism>
<dbReference type="Pfam" id="PF04267">
    <property type="entry name" value="SoxD"/>
    <property type="match status" value="1"/>
</dbReference>
<feature type="compositionally biased region" description="Basic residues" evidence="1">
    <location>
        <begin position="117"/>
        <end position="129"/>
    </location>
</feature>
<dbReference type="Proteomes" id="UP000323300">
    <property type="component" value="Unassembled WGS sequence"/>
</dbReference>